<dbReference type="SUPFAM" id="SSF63862">
    <property type="entry name" value="Thiamin pyrophosphokinase, substrate-binding domain"/>
    <property type="match status" value="1"/>
</dbReference>
<dbReference type="GO" id="GO:0006772">
    <property type="term" value="P:thiamine metabolic process"/>
    <property type="evidence" value="ECO:0007669"/>
    <property type="project" value="InterPro"/>
</dbReference>
<dbReference type="EMBL" id="JAACJJ010000014">
    <property type="protein sequence ID" value="KAF5327129.1"/>
    <property type="molecule type" value="Genomic_DNA"/>
</dbReference>
<dbReference type="PIRSF" id="PIRSF031057">
    <property type="entry name" value="Thiamin_pyrophosphokinase"/>
    <property type="match status" value="1"/>
</dbReference>
<name>A0A8H5BQ21_9AGAR</name>
<evidence type="ECO:0000256" key="4">
    <source>
        <dbReference type="ARBA" id="ARBA00022741"/>
    </source>
</evidence>
<evidence type="ECO:0000256" key="6">
    <source>
        <dbReference type="ARBA" id="ARBA00022840"/>
    </source>
</evidence>
<dbReference type="GO" id="GO:0016301">
    <property type="term" value="F:kinase activity"/>
    <property type="evidence" value="ECO:0007669"/>
    <property type="project" value="UniProtKB-UniRule"/>
</dbReference>
<dbReference type="InterPro" id="IPR007373">
    <property type="entry name" value="Thiamin_PyroPKinase_B1-bd"/>
</dbReference>
<comment type="pathway">
    <text evidence="1 7">Cofactor biosynthesis; thiamine diphosphate biosynthesis; thiamine diphosphate from thiamine: step 1/1.</text>
</comment>
<comment type="similarity">
    <text evidence="2 7">Belongs to the thiamine pyrophosphokinase family.</text>
</comment>
<keyword evidence="10" id="KW-1185">Reference proteome</keyword>
<dbReference type="CDD" id="cd07995">
    <property type="entry name" value="TPK"/>
    <property type="match status" value="1"/>
</dbReference>
<evidence type="ECO:0000256" key="3">
    <source>
        <dbReference type="ARBA" id="ARBA00022679"/>
    </source>
</evidence>
<evidence type="ECO:0000313" key="10">
    <source>
        <dbReference type="Proteomes" id="UP000567179"/>
    </source>
</evidence>
<gene>
    <name evidence="9" type="ORF">D9619_004955</name>
</gene>
<keyword evidence="6 7" id="KW-0067">ATP-binding</keyword>
<keyword evidence="4 7" id="KW-0547">Nucleotide-binding</keyword>
<dbReference type="UniPathway" id="UPA00060">
    <property type="reaction ID" value="UER00597"/>
</dbReference>
<dbReference type="Gene3D" id="3.40.50.10240">
    <property type="entry name" value="Thiamin pyrophosphokinase, catalytic domain"/>
    <property type="match status" value="1"/>
</dbReference>
<dbReference type="InterPro" id="IPR036371">
    <property type="entry name" value="TPK_B1-bd_sf"/>
</dbReference>
<evidence type="ECO:0000256" key="1">
    <source>
        <dbReference type="ARBA" id="ARBA00005078"/>
    </source>
</evidence>
<dbReference type="SMART" id="SM00983">
    <property type="entry name" value="TPK_B1_binding"/>
    <property type="match status" value="1"/>
</dbReference>
<dbReference type="GO" id="GO:0030975">
    <property type="term" value="F:thiamine binding"/>
    <property type="evidence" value="ECO:0007669"/>
    <property type="project" value="UniProtKB-UniRule"/>
</dbReference>
<comment type="caution">
    <text evidence="9">The sequence shown here is derived from an EMBL/GenBank/DDBJ whole genome shotgun (WGS) entry which is preliminary data.</text>
</comment>
<dbReference type="SUPFAM" id="SSF63999">
    <property type="entry name" value="Thiamin pyrophosphokinase, catalytic domain"/>
    <property type="match status" value="1"/>
</dbReference>
<dbReference type="OrthoDB" id="25149at2759"/>
<dbReference type="PANTHER" id="PTHR13622">
    <property type="entry name" value="THIAMIN PYROPHOSPHOKINASE"/>
    <property type="match status" value="1"/>
</dbReference>
<proteinExistence type="inferred from homology"/>
<keyword evidence="5 7" id="KW-0418">Kinase</keyword>
<comment type="catalytic activity">
    <reaction evidence="7">
        <text>thiamine + ATP = thiamine diphosphate + AMP + H(+)</text>
        <dbReference type="Rhea" id="RHEA:11576"/>
        <dbReference type="ChEBI" id="CHEBI:15378"/>
        <dbReference type="ChEBI" id="CHEBI:18385"/>
        <dbReference type="ChEBI" id="CHEBI:30616"/>
        <dbReference type="ChEBI" id="CHEBI:58937"/>
        <dbReference type="ChEBI" id="CHEBI:456215"/>
    </reaction>
</comment>
<dbReference type="InterPro" id="IPR016966">
    <property type="entry name" value="Thiamin_pyrophosphokinase_euk"/>
</dbReference>
<evidence type="ECO:0000256" key="2">
    <source>
        <dbReference type="ARBA" id="ARBA00006785"/>
    </source>
</evidence>
<dbReference type="Gene3D" id="2.60.120.320">
    <property type="entry name" value="Thiamin pyrophosphokinase, thiamin-binding domain"/>
    <property type="match status" value="1"/>
</dbReference>
<evidence type="ECO:0000259" key="8">
    <source>
        <dbReference type="SMART" id="SM00983"/>
    </source>
</evidence>
<dbReference type="InterPro" id="IPR036759">
    <property type="entry name" value="TPK_catalytic_sf"/>
</dbReference>
<dbReference type="GO" id="GO:0004788">
    <property type="term" value="F:thiamine diphosphokinase activity"/>
    <property type="evidence" value="ECO:0007669"/>
    <property type="project" value="UniProtKB-UniRule"/>
</dbReference>
<reference evidence="9 10" key="1">
    <citation type="journal article" date="2020" name="ISME J.">
        <title>Uncovering the hidden diversity of litter-decomposition mechanisms in mushroom-forming fungi.</title>
        <authorList>
            <person name="Floudas D."/>
            <person name="Bentzer J."/>
            <person name="Ahren D."/>
            <person name="Johansson T."/>
            <person name="Persson P."/>
            <person name="Tunlid A."/>
        </authorList>
    </citation>
    <scope>NUCLEOTIDE SEQUENCE [LARGE SCALE GENOMIC DNA]</scope>
    <source>
        <strain evidence="9 10">CBS 101986</strain>
    </source>
</reference>
<evidence type="ECO:0000313" key="9">
    <source>
        <dbReference type="EMBL" id="KAF5327129.1"/>
    </source>
</evidence>
<dbReference type="PANTHER" id="PTHR13622:SF8">
    <property type="entry name" value="THIAMIN PYROPHOSPHOKINASE 1"/>
    <property type="match status" value="1"/>
</dbReference>
<dbReference type="Pfam" id="PF04263">
    <property type="entry name" value="TPK_catalytic"/>
    <property type="match status" value="1"/>
</dbReference>
<sequence>MSTATKNVKTWHTHFLRGLEPELNHALIILNQPFSRQLFDRLWKSTTWRACADGGANRLFDTLGNDVDRARFLPDLIKGDLDSIRPDVVQYYQDLGVPVVKDDCQDSTDLMKCVSALEAKESSEGGKQYNIVFLGGLSGRLDQTAHVLSYLQKLRNKRQRVFVVTDDNVGWVLDEGEHEIKIDHDLLGVTCGLLPFGVSSSIISTTGLRWNLTEQESSFDGLLSTSNHLIPGQDVWIKTSKVIWWTAELKNL</sequence>
<organism evidence="9 10">
    <name type="scientific">Psilocybe cf. subviscida</name>
    <dbReference type="NCBI Taxonomy" id="2480587"/>
    <lineage>
        <taxon>Eukaryota</taxon>
        <taxon>Fungi</taxon>
        <taxon>Dikarya</taxon>
        <taxon>Basidiomycota</taxon>
        <taxon>Agaricomycotina</taxon>
        <taxon>Agaricomycetes</taxon>
        <taxon>Agaricomycetidae</taxon>
        <taxon>Agaricales</taxon>
        <taxon>Agaricineae</taxon>
        <taxon>Strophariaceae</taxon>
        <taxon>Psilocybe</taxon>
    </lineage>
</organism>
<keyword evidence="3 7" id="KW-0808">Transferase</keyword>
<dbReference type="FunFam" id="2.60.120.320:FF:000001">
    <property type="entry name" value="Thiamine pyrophosphokinase"/>
    <property type="match status" value="1"/>
</dbReference>
<dbReference type="Proteomes" id="UP000567179">
    <property type="component" value="Unassembled WGS sequence"/>
</dbReference>
<evidence type="ECO:0000256" key="5">
    <source>
        <dbReference type="ARBA" id="ARBA00022777"/>
    </source>
</evidence>
<evidence type="ECO:0000256" key="7">
    <source>
        <dbReference type="PIRNR" id="PIRNR031057"/>
    </source>
</evidence>
<dbReference type="EC" id="2.7.6.2" evidence="7"/>
<dbReference type="NCBIfam" id="TIGR01378">
    <property type="entry name" value="thi_PPkinase"/>
    <property type="match status" value="1"/>
</dbReference>
<dbReference type="GO" id="GO:0009229">
    <property type="term" value="P:thiamine diphosphate biosynthetic process"/>
    <property type="evidence" value="ECO:0007669"/>
    <property type="project" value="UniProtKB-UniRule"/>
</dbReference>
<feature type="domain" description="Thiamin pyrophosphokinase thiamin-binding" evidence="8">
    <location>
        <begin position="176"/>
        <end position="243"/>
    </location>
</feature>
<dbReference type="InterPro" id="IPR006282">
    <property type="entry name" value="Thi_PPkinase"/>
</dbReference>
<dbReference type="InterPro" id="IPR007371">
    <property type="entry name" value="TPK_catalytic"/>
</dbReference>
<dbReference type="Pfam" id="PF04265">
    <property type="entry name" value="TPK_B1_binding"/>
    <property type="match status" value="1"/>
</dbReference>
<protein>
    <recommendedName>
        <fullName evidence="7">Thiamine pyrophosphokinase</fullName>
        <ecNumber evidence="7">2.7.6.2</ecNumber>
    </recommendedName>
</protein>
<accession>A0A8H5BQ21</accession>
<dbReference type="AlphaFoldDB" id="A0A8H5BQ21"/>
<dbReference type="GO" id="GO:0005524">
    <property type="term" value="F:ATP binding"/>
    <property type="evidence" value="ECO:0007669"/>
    <property type="project" value="UniProtKB-UniRule"/>
</dbReference>